<feature type="transmembrane region" description="Helical" evidence="1">
    <location>
        <begin position="68"/>
        <end position="87"/>
    </location>
</feature>
<dbReference type="Pfam" id="PF14023">
    <property type="entry name" value="Bestrophin-like"/>
    <property type="match status" value="1"/>
</dbReference>
<dbReference type="EMBL" id="HBIJ01022669">
    <property type="protein sequence ID" value="CAE0374018.1"/>
    <property type="molecule type" value="Transcribed_RNA"/>
</dbReference>
<keyword evidence="2" id="KW-0732">Signal</keyword>
<feature type="transmembrane region" description="Helical" evidence="1">
    <location>
        <begin position="117"/>
        <end position="137"/>
    </location>
</feature>
<evidence type="ECO:0000256" key="2">
    <source>
        <dbReference type="SAM" id="SignalP"/>
    </source>
</evidence>
<evidence type="ECO:0000256" key="1">
    <source>
        <dbReference type="SAM" id="Phobius"/>
    </source>
</evidence>
<proteinExistence type="predicted"/>
<evidence type="ECO:0000313" key="3">
    <source>
        <dbReference type="EMBL" id="CAE0374018.1"/>
    </source>
</evidence>
<dbReference type="AlphaFoldDB" id="A0A7S3NKL1"/>
<keyword evidence="1" id="KW-1133">Transmembrane helix</keyword>
<feature type="signal peptide" evidence="2">
    <location>
        <begin position="1"/>
        <end position="20"/>
    </location>
</feature>
<protein>
    <submittedName>
        <fullName evidence="3">Uncharacterized protein</fullName>
    </submittedName>
</protein>
<keyword evidence="1" id="KW-0812">Transmembrane</keyword>
<organism evidence="3">
    <name type="scientific">Aureoumbra lagunensis</name>
    <dbReference type="NCBI Taxonomy" id="44058"/>
    <lineage>
        <taxon>Eukaryota</taxon>
        <taxon>Sar</taxon>
        <taxon>Stramenopiles</taxon>
        <taxon>Ochrophyta</taxon>
        <taxon>Pelagophyceae</taxon>
        <taxon>Pelagomonadales</taxon>
        <taxon>Aureoumbra</taxon>
    </lineage>
</organism>
<accession>A0A7S3NKL1</accession>
<gene>
    <name evidence="3" type="ORF">ALAG00032_LOCUS14821</name>
</gene>
<name>A0A7S3NKL1_9STRA</name>
<sequence length="354" mass="38945">MKLLLRASLVVSVVFGWVSQQRVIHGRKVSFERRRLTRLHVVPQSSPTLDIQSLGELRGLAAKRLGRTGLVLLVPTILVGLASYFGFGPLCRFLRSLIGLGPLDILSNDSSQYLQNFLGVIGILLSLLIGNTFSFCYNQQVMIYMAYFEEISVAKALLEQLALVCRGRPYYDRVLQNVRRYVDRDLKRVDLPPAVVLSSKPKDDPLETIMWFTSVGTPGVVYDTVKWLRQARGARLGAVQRKLPPLHFVLLFALGFFELSAFPLLSAGASVTVGDNALKIEAAVFALMAAAIMLTLGVVLQLWQPSGSVYSVDEALSVMISGLEEELHDRQAAISKANINLPKPPTESSAVGFS</sequence>
<reference evidence="3" key="1">
    <citation type="submission" date="2021-01" db="EMBL/GenBank/DDBJ databases">
        <authorList>
            <person name="Corre E."/>
            <person name="Pelletier E."/>
            <person name="Niang G."/>
            <person name="Scheremetjew M."/>
            <person name="Finn R."/>
            <person name="Kale V."/>
            <person name="Holt S."/>
            <person name="Cochrane G."/>
            <person name="Meng A."/>
            <person name="Brown T."/>
            <person name="Cohen L."/>
        </authorList>
    </citation>
    <scope>NUCLEOTIDE SEQUENCE</scope>
    <source>
        <strain evidence="3">CCMP1510</strain>
    </source>
</reference>
<dbReference type="InterPro" id="IPR025333">
    <property type="entry name" value="DUF4239"/>
</dbReference>
<keyword evidence="1" id="KW-0472">Membrane</keyword>
<feature type="transmembrane region" description="Helical" evidence="1">
    <location>
        <begin position="282"/>
        <end position="303"/>
    </location>
</feature>
<feature type="transmembrane region" description="Helical" evidence="1">
    <location>
        <begin position="248"/>
        <end position="270"/>
    </location>
</feature>
<feature type="chain" id="PRO_5030633693" evidence="2">
    <location>
        <begin position="21"/>
        <end position="354"/>
    </location>
</feature>